<dbReference type="SUPFAM" id="SSF50249">
    <property type="entry name" value="Nucleic acid-binding proteins"/>
    <property type="match status" value="1"/>
</dbReference>
<protein>
    <recommendedName>
        <fullName evidence="13">Replication protein A C-terminal domain-containing protein</fullName>
    </recommendedName>
</protein>
<dbReference type="Pfam" id="PF01336">
    <property type="entry name" value="tRNA_anti-codon"/>
    <property type="match status" value="1"/>
</dbReference>
<dbReference type="PANTHER" id="PTHR13989">
    <property type="entry name" value="REPLICATION PROTEIN A-RELATED"/>
    <property type="match status" value="1"/>
</dbReference>
<evidence type="ECO:0000256" key="8">
    <source>
        <dbReference type="ARBA" id="ARBA00023242"/>
    </source>
</evidence>
<dbReference type="Gene3D" id="2.40.50.140">
    <property type="entry name" value="Nucleic acid-binding proteins"/>
    <property type="match status" value="1"/>
</dbReference>
<evidence type="ECO:0000259" key="10">
    <source>
        <dbReference type="Pfam" id="PF01336"/>
    </source>
</evidence>
<dbReference type="GO" id="GO:0006289">
    <property type="term" value="P:nucleotide-excision repair"/>
    <property type="evidence" value="ECO:0000318"/>
    <property type="project" value="GO_Central"/>
</dbReference>
<dbReference type="InterPro" id="IPR036388">
    <property type="entry name" value="WH-like_DNA-bd_sf"/>
</dbReference>
<evidence type="ECO:0000256" key="2">
    <source>
        <dbReference type="ARBA" id="ARBA00007815"/>
    </source>
</evidence>
<keyword evidence="6" id="KW-0233">DNA recombination</keyword>
<evidence type="ECO:0000256" key="7">
    <source>
        <dbReference type="ARBA" id="ARBA00023204"/>
    </source>
</evidence>
<dbReference type="CDD" id="cd04478">
    <property type="entry name" value="RPA2_DBD_D"/>
    <property type="match status" value="1"/>
</dbReference>
<feature type="domain" description="Replication protein A C-terminal" evidence="11">
    <location>
        <begin position="233"/>
        <end position="338"/>
    </location>
</feature>
<dbReference type="InterPro" id="IPR014892">
    <property type="entry name" value="RPA_C"/>
</dbReference>
<evidence type="ECO:0000256" key="3">
    <source>
        <dbReference type="ARBA" id="ARBA00022705"/>
    </source>
</evidence>
<evidence type="ECO:0000256" key="6">
    <source>
        <dbReference type="ARBA" id="ARBA00023172"/>
    </source>
</evidence>
<proteinExistence type="inferred from homology"/>
<dbReference type="GO" id="GO:0006260">
    <property type="term" value="P:DNA replication"/>
    <property type="evidence" value="ECO:0000318"/>
    <property type="project" value="GO_Central"/>
</dbReference>
<dbReference type="FunFam" id="2.40.50.140:FF:000184">
    <property type="entry name" value="replication protein A 32 kDa subunit A-like"/>
    <property type="match status" value="1"/>
</dbReference>
<dbReference type="EMBL" id="KK198755">
    <property type="protein sequence ID" value="KCW80698.1"/>
    <property type="molecule type" value="Genomic_DNA"/>
</dbReference>
<dbReference type="GO" id="GO:0035861">
    <property type="term" value="C:site of double-strand break"/>
    <property type="evidence" value="ECO:0000318"/>
    <property type="project" value="GO_Central"/>
</dbReference>
<dbReference type="InterPro" id="IPR040260">
    <property type="entry name" value="RFA2-like"/>
</dbReference>
<organism evidence="12">
    <name type="scientific">Eucalyptus grandis</name>
    <name type="common">Flooded gum</name>
    <dbReference type="NCBI Taxonomy" id="71139"/>
    <lineage>
        <taxon>Eukaryota</taxon>
        <taxon>Viridiplantae</taxon>
        <taxon>Streptophyta</taxon>
        <taxon>Embryophyta</taxon>
        <taxon>Tracheophyta</taxon>
        <taxon>Spermatophyta</taxon>
        <taxon>Magnoliopsida</taxon>
        <taxon>eudicotyledons</taxon>
        <taxon>Gunneridae</taxon>
        <taxon>Pentapetalae</taxon>
        <taxon>rosids</taxon>
        <taxon>malvids</taxon>
        <taxon>Myrtales</taxon>
        <taxon>Myrtaceae</taxon>
        <taxon>Myrtoideae</taxon>
        <taxon>Eucalypteae</taxon>
        <taxon>Eucalyptus</taxon>
    </lineage>
</organism>
<dbReference type="GO" id="GO:0000724">
    <property type="term" value="P:double-strand break repair via homologous recombination"/>
    <property type="evidence" value="ECO:0000318"/>
    <property type="project" value="GO_Central"/>
</dbReference>
<dbReference type="InParanoid" id="A0A059CQF0"/>
<dbReference type="InterPro" id="IPR012340">
    <property type="entry name" value="NA-bd_OB-fold"/>
</dbReference>
<keyword evidence="3" id="KW-0235">DNA replication</keyword>
<dbReference type="GO" id="GO:0042162">
    <property type="term" value="F:telomeric DNA binding"/>
    <property type="evidence" value="ECO:0000318"/>
    <property type="project" value="GO_Central"/>
</dbReference>
<dbReference type="Gene3D" id="1.10.10.10">
    <property type="entry name" value="Winged helix-like DNA-binding domain superfamily/Winged helix DNA-binding domain"/>
    <property type="match status" value="1"/>
</dbReference>
<dbReference type="FunCoup" id="A0A059CQF0">
    <property type="interactions" value="2866"/>
</dbReference>
<dbReference type="AlphaFoldDB" id="A0A059CQF0"/>
<evidence type="ECO:0000256" key="9">
    <source>
        <dbReference type="ARBA" id="ARBA00057177"/>
    </source>
</evidence>
<dbReference type="eggNOG" id="KOG3108">
    <property type="taxonomic scope" value="Eukaryota"/>
</dbReference>
<keyword evidence="5" id="KW-0238">DNA-binding</keyword>
<dbReference type="Pfam" id="PF08784">
    <property type="entry name" value="RPA_C"/>
    <property type="match status" value="1"/>
</dbReference>
<gene>
    <name evidence="12" type="ORF">EUGRSUZ_C02095</name>
</gene>
<dbReference type="PANTHER" id="PTHR13989:SF34">
    <property type="entry name" value="REPLICATION PROTEIN A 32 KDA SUBUNIT A"/>
    <property type="match status" value="1"/>
</dbReference>
<name>A0A059CQF0_EUCGR</name>
<dbReference type="InterPro" id="IPR036390">
    <property type="entry name" value="WH_DNA-bd_sf"/>
</dbReference>
<dbReference type="Gramene" id="KCW80698">
    <property type="protein sequence ID" value="KCW80698"/>
    <property type="gene ID" value="EUGRSUZ_C02095"/>
</dbReference>
<dbReference type="FunFam" id="1.10.10.10:FF:000168">
    <property type="entry name" value="Replication protein A 32 kDa subunit"/>
    <property type="match status" value="1"/>
</dbReference>
<evidence type="ECO:0000313" key="12">
    <source>
        <dbReference type="EMBL" id="KCW80698.1"/>
    </source>
</evidence>
<comment type="similarity">
    <text evidence="2">Belongs to the replication factor A protein 2 family.</text>
</comment>
<keyword evidence="7" id="KW-0234">DNA repair</keyword>
<sequence>MPDSATTRAIALSAFQFAFLPIHIRDLIAMVNIRMLPGAGKIAPLWRAKPVLARSPIAIASLSLASLSGSETKKTKMFSGSQFDGFVPSQSTQSADSASPNPAKNWGTQGLVPVTVKQLSGALQSGDEKSNFSIDGVDVTNVTLVGMVSEKTARVTDVSFALDDGTGRVECRRWVNESSDTKEMEEIHDGLYVRLVGHLRSSQGKKQLAAFAVRPVTNFDEVTFHFIDCIHQHLQKCRVKGDAIAHSQSADFNTSTPISNKSNASLVAPTSEISGQFSVNGLKGCDQKVLEFLQQNYAQEKGIHRDEIAQQLKISVNKIMESIRTLEEEGLIYSTIDEYHYKSTTDA</sequence>
<dbReference type="GO" id="GO:0000781">
    <property type="term" value="C:chromosome, telomeric region"/>
    <property type="evidence" value="ECO:0000318"/>
    <property type="project" value="GO_Central"/>
</dbReference>
<dbReference type="STRING" id="71139.A0A059CQF0"/>
<dbReference type="SUPFAM" id="SSF46785">
    <property type="entry name" value="Winged helix' DNA-binding domain"/>
    <property type="match status" value="1"/>
</dbReference>
<dbReference type="GO" id="GO:0003697">
    <property type="term" value="F:single-stranded DNA binding"/>
    <property type="evidence" value="ECO:0000318"/>
    <property type="project" value="GO_Central"/>
</dbReference>
<dbReference type="OMA" id="TFHFIDC"/>
<accession>A0A059CQF0</accession>
<evidence type="ECO:0000256" key="5">
    <source>
        <dbReference type="ARBA" id="ARBA00023125"/>
    </source>
</evidence>
<comment type="subcellular location">
    <subcellularLocation>
        <location evidence="1">Nucleus</location>
    </subcellularLocation>
</comment>
<evidence type="ECO:0008006" key="13">
    <source>
        <dbReference type="Google" id="ProtNLM"/>
    </source>
</evidence>
<comment type="function">
    <text evidence="9">Component of the replication protein A complex (RPA) required for DNA recombination, repair and replication. The activity of RPA is mediated by single-stranded DNA binding and protein interactions. Required fo cell division in meristems. Involved in the maintenance of transcriptional epigenetic gene silencing (TGS) at specific loci (including some transposons) by regulating histone H3 acetylation, 'Lys-4' and 'Lys-9' methylation.</text>
</comment>
<evidence type="ECO:0000259" key="11">
    <source>
        <dbReference type="Pfam" id="PF08784"/>
    </source>
</evidence>
<dbReference type="GO" id="GO:0005662">
    <property type="term" value="C:DNA replication factor A complex"/>
    <property type="evidence" value="ECO:0000318"/>
    <property type="project" value="GO_Central"/>
</dbReference>
<keyword evidence="8" id="KW-0539">Nucleus</keyword>
<evidence type="ECO:0000256" key="4">
    <source>
        <dbReference type="ARBA" id="ARBA00022763"/>
    </source>
</evidence>
<evidence type="ECO:0000256" key="1">
    <source>
        <dbReference type="ARBA" id="ARBA00004123"/>
    </source>
</evidence>
<reference evidence="12" key="1">
    <citation type="submission" date="2013-07" db="EMBL/GenBank/DDBJ databases">
        <title>The genome of Eucalyptus grandis.</title>
        <authorList>
            <person name="Schmutz J."/>
            <person name="Hayes R."/>
            <person name="Myburg A."/>
            <person name="Tuskan G."/>
            <person name="Grattapaglia D."/>
            <person name="Rokhsar D.S."/>
        </authorList>
    </citation>
    <scope>NUCLEOTIDE SEQUENCE</scope>
    <source>
        <tissue evidence="12">Leaf extractions</tissue>
    </source>
</reference>
<keyword evidence="4" id="KW-0227">DNA damage</keyword>
<feature type="domain" description="OB" evidence="10">
    <location>
        <begin position="142"/>
        <end position="215"/>
    </location>
</feature>
<dbReference type="InterPro" id="IPR004365">
    <property type="entry name" value="NA-bd_OB_tRNA"/>
</dbReference>